<dbReference type="UniPathway" id="UPA00392"/>
<feature type="binding site" evidence="17">
    <location>
        <position position="9"/>
    </location>
    <ligand>
        <name>[4Fe-4S] cluster</name>
        <dbReference type="ChEBI" id="CHEBI:49883"/>
    </ligand>
</feature>
<keyword evidence="6 17" id="KW-0004">4Fe-4S</keyword>
<dbReference type="InterPro" id="IPR003828">
    <property type="entry name" value="QueH"/>
</dbReference>
<dbReference type="PANTHER" id="PTHR36701:SF1">
    <property type="entry name" value="EPOXYQUEUOSINE REDUCTASE QUEH"/>
    <property type="match status" value="1"/>
</dbReference>
<evidence type="ECO:0000256" key="14">
    <source>
        <dbReference type="ARBA" id="ARBA00023284"/>
    </source>
</evidence>
<feature type="binding site" evidence="17">
    <location>
        <position position="75"/>
    </location>
    <ligand>
        <name>[4Fe-4S] cluster</name>
        <dbReference type="ChEBI" id="CHEBI:49883"/>
    </ligand>
</feature>
<dbReference type="GO" id="GO:0052693">
    <property type="term" value="F:epoxyqueuosine reductase activity"/>
    <property type="evidence" value="ECO:0007669"/>
    <property type="project" value="UniProtKB-UniRule"/>
</dbReference>
<keyword evidence="10 17" id="KW-0560">Oxidoreductase</keyword>
<evidence type="ECO:0000256" key="8">
    <source>
        <dbReference type="ARBA" id="ARBA00022723"/>
    </source>
</evidence>
<keyword evidence="8 17" id="KW-0479">Metal-binding</keyword>
<dbReference type="PANTHER" id="PTHR36701">
    <property type="entry name" value="EPOXYQUEUOSINE REDUCTASE QUEH"/>
    <property type="match status" value="1"/>
</dbReference>
<name>A0A833L1M7_UNCSA</name>
<dbReference type="GO" id="GO:0051539">
    <property type="term" value="F:4 iron, 4 sulfur cluster binding"/>
    <property type="evidence" value="ECO:0007669"/>
    <property type="project" value="UniProtKB-UniRule"/>
</dbReference>
<feature type="binding site" evidence="17">
    <location>
        <position position="78"/>
    </location>
    <ligand>
        <name>[4Fe-4S] cluster</name>
        <dbReference type="ChEBI" id="CHEBI:49883"/>
    </ligand>
</feature>
<evidence type="ECO:0000256" key="15">
    <source>
        <dbReference type="ARBA" id="ARBA00031446"/>
    </source>
</evidence>
<evidence type="ECO:0000256" key="2">
    <source>
        <dbReference type="ARBA" id="ARBA00004691"/>
    </source>
</evidence>
<comment type="pathway">
    <text evidence="2 17">tRNA modification; tRNA-queuosine biosynthesis.</text>
</comment>
<evidence type="ECO:0000256" key="16">
    <source>
        <dbReference type="ARBA" id="ARBA00047415"/>
    </source>
</evidence>
<dbReference type="GO" id="GO:0046872">
    <property type="term" value="F:metal ion binding"/>
    <property type="evidence" value="ECO:0007669"/>
    <property type="project" value="UniProtKB-KW"/>
</dbReference>
<comment type="similarity">
    <text evidence="3 17">Belongs to the QueH family.</text>
</comment>
<sequence length="172" mass="20118">MNSILLHACCAPCATYVIEWLQDNGYNITGFFYNPNIFPVEEYQKRKKCMGEYLKLVKMPAVFVENDVQTAAGNCLACYEKRLWTTANYGKNNGFSFFSTTLLISPFQKHDLIKEIGLRIGEELGIEFFYYDFREGYKRSRDLSLKNNLYRQKYCGCLESKIKREEKDEQIA</sequence>
<dbReference type="EMBL" id="WPAF01000006">
    <property type="protein sequence ID" value="KAF0134666.1"/>
    <property type="molecule type" value="Genomic_DNA"/>
</dbReference>
<evidence type="ECO:0000256" key="4">
    <source>
        <dbReference type="ARBA" id="ARBA00012622"/>
    </source>
</evidence>
<comment type="function">
    <text evidence="1 17">Catalyzes the conversion of epoxyqueuosine (oQ) to queuosine (Q), which is a hypermodified base found in the wobble positions of tRNA(Asp), tRNA(Asn), tRNA(His) and tRNA(Tyr).</text>
</comment>
<feature type="binding site" evidence="17">
    <location>
        <position position="10"/>
    </location>
    <ligand>
        <name>[4Fe-4S] cluster</name>
        <dbReference type="ChEBI" id="CHEBI:49883"/>
    </ligand>
</feature>
<evidence type="ECO:0000256" key="10">
    <source>
        <dbReference type="ARBA" id="ARBA00023002"/>
    </source>
</evidence>
<comment type="caution">
    <text evidence="18">The sequence shown here is derived from an EMBL/GenBank/DDBJ whole genome shotgun (WGS) entry which is preliminary data.</text>
</comment>
<evidence type="ECO:0000313" key="18">
    <source>
        <dbReference type="EMBL" id="KAF0134666.1"/>
    </source>
</evidence>
<keyword evidence="12 17" id="KW-0411">Iron-sulfur</keyword>
<organism evidence="18 19">
    <name type="scientific">Candidatus Saganbacteria bacterium</name>
    <dbReference type="NCBI Taxonomy" id="2575572"/>
    <lineage>
        <taxon>Bacteria</taxon>
        <taxon>Bacillati</taxon>
        <taxon>Saganbacteria</taxon>
    </lineage>
</organism>
<protein>
    <recommendedName>
        <fullName evidence="5 17">Epoxyqueuosine reductase QueH</fullName>
        <ecNumber evidence="4 17">1.17.99.6</ecNumber>
    </recommendedName>
    <alternativeName>
        <fullName evidence="15 17">Queuosine biosynthesis protein QueH</fullName>
    </alternativeName>
</protein>
<evidence type="ECO:0000256" key="12">
    <source>
        <dbReference type="ARBA" id="ARBA00023014"/>
    </source>
</evidence>
<evidence type="ECO:0000256" key="9">
    <source>
        <dbReference type="ARBA" id="ARBA00022785"/>
    </source>
</evidence>
<keyword evidence="14 17" id="KW-0676">Redox-active center</keyword>
<dbReference type="EC" id="1.17.99.6" evidence="4 17"/>
<evidence type="ECO:0000256" key="17">
    <source>
        <dbReference type="HAMAP-Rule" id="MF_02089"/>
    </source>
</evidence>
<evidence type="ECO:0000256" key="13">
    <source>
        <dbReference type="ARBA" id="ARBA00023157"/>
    </source>
</evidence>
<evidence type="ECO:0000256" key="11">
    <source>
        <dbReference type="ARBA" id="ARBA00023004"/>
    </source>
</evidence>
<keyword evidence="13 17" id="KW-1015">Disulfide bond</keyword>
<dbReference type="Pfam" id="PF02677">
    <property type="entry name" value="QueH"/>
    <property type="match status" value="1"/>
</dbReference>
<keyword evidence="9 17" id="KW-0671">Queuosine biosynthesis</keyword>
<gene>
    <name evidence="17" type="primary">queH</name>
    <name evidence="18" type="ORF">FD145_497</name>
</gene>
<evidence type="ECO:0000256" key="5">
    <source>
        <dbReference type="ARBA" id="ARBA00016895"/>
    </source>
</evidence>
<accession>A0A833L1M7</accession>
<evidence type="ECO:0000256" key="6">
    <source>
        <dbReference type="ARBA" id="ARBA00022485"/>
    </source>
</evidence>
<comment type="catalytic activity">
    <reaction evidence="16 17">
        <text>epoxyqueuosine(34) in tRNA + AH2 = queuosine(34) in tRNA + A + H2O</text>
        <dbReference type="Rhea" id="RHEA:32159"/>
        <dbReference type="Rhea" id="RHEA-COMP:18571"/>
        <dbReference type="Rhea" id="RHEA-COMP:18582"/>
        <dbReference type="ChEBI" id="CHEBI:13193"/>
        <dbReference type="ChEBI" id="CHEBI:15377"/>
        <dbReference type="ChEBI" id="CHEBI:17499"/>
        <dbReference type="ChEBI" id="CHEBI:194431"/>
        <dbReference type="ChEBI" id="CHEBI:194443"/>
        <dbReference type="EC" id="1.17.99.6"/>
    </reaction>
</comment>
<keyword evidence="11 17" id="KW-0408">Iron</keyword>
<dbReference type="Proteomes" id="UP000488506">
    <property type="component" value="Unassembled WGS sequence"/>
</dbReference>
<dbReference type="AlphaFoldDB" id="A0A833L1M7"/>
<dbReference type="GO" id="GO:0008616">
    <property type="term" value="P:tRNA queuosine(34) biosynthetic process"/>
    <property type="evidence" value="ECO:0007669"/>
    <property type="project" value="UniProtKB-UniRule"/>
</dbReference>
<evidence type="ECO:0000256" key="7">
    <source>
        <dbReference type="ARBA" id="ARBA00022694"/>
    </source>
</evidence>
<proteinExistence type="inferred from homology"/>
<feature type="disulfide bond" description="Redox-active" evidence="17">
    <location>
        <begin position="155"/>
        <end position="157"/>
    </location>
</feature>
<evidence type="ECO:0000313" key="19">
    <source>
        <dbReference type="Proteomes" id="UP000488506"/>
    </source>
</evidence>
<keyword evidence="7 17" id="KW-0819">tRNA processing</keyword>
<reference evidence="18 19" key="1">
    <citation type="submission" date="2019-12" db="EMBL/GenBank/DDBJ databases">
        <authorList>
            <person name="Wolfe R."/>
            <person name="Danczak R."/>
            <person name="Wilkins M."/>
        </authorList>
    </citation>
    <scope>NUCLEOTIDE SEQUENCE [LARGE SCALE GENOMIC DNA]</scope>
    <source>
        <strain evidence="18">X2_MaxBin.013</strain>
    </source>
</reference>
<evidence type="ECO:0000256" key="1">
    <source>
        <dbReference type="ARBA" id="ARBA00002268"/>
    </source>
</evidence>
<dbReference type="HAMAP" id="MF_02089">
    <property type="entry name" value="QueH"/>
    <property type="match status" value="1"/>
</dbReference>
<evidence type="ECO:0000256" key="3">
    <source>
        <dbReference type="ARBA" id="ARBA00008207"/>
    </source>
</evidence>